<keyword evidence="5" id="KW-0378">Hydrolase</keyword>
<keyword evidence="4" id="KW-0255">Endonuclease</keyword>
<evidence type="ECO:0000313" key="9">
    <source>
        <dbReference type="Proteomes" id="UP000054623"/>
    </source>
</evidence>
<dbReference type="Gene3D" id="3.30.920.30">
    <property type="entry name" value="Hypothetical protein"/>
    <property type="match status" value="1"/>
</dbReference>
<evidence type="ECO:0000256" key="5">
    <source>
        <dbReference type="ARBA" id="ARBA00022801"/>
    </source>
</evidence>
<dbReference type="InterPro" id="IPR038570">
    <property type="entry name" value="HicA_sf"/>
</dbReference>
<keyword evidence="6" id="KW-0694">RNA-binding</keyword>
<evidence type="ECO:0000256" key="7">
    <source>
        <dbReference type="ARBA" id="ARBA00023016"/>
    </source>
</evidence>
<proteinExistence type="inferred from homology"/>
<evidence type="ECO:0000256" key="3">
    <source>
        <dbReference type="ARBA" id="ARBA00022722"/>
    </source>
</evidence>
<accession>A0A0W1JFM4</accession>
<reference evidence="8 9" key="1">
    <citation type="submission" date="2015-12" db="EMBL/GenBank/DDBJ databases">
        <title>Draft Genome Sequence of Desulfitobacterium hafniense Strain DH, a Sulfate-reducing Bacterium Isolated from Paddy Soils.</title>
        <authorList>
            <person name="Bao P."/>
            <person name="Zhang X."/>
            <person name="Li G."/>
        </authorList>
    </citation>
    <scope>NUCLEOTIDE SEQUENCE [LARGE SCALE GENOMIC DNA]</scope>
    <source>
        <strain evidence="8 9">DH</strain>
    </source>
</reference>
<evidence type="ECO:0000256" key="6">
    <source>
        <dbReference type="ARBA" id="ARBA00022884"/>
    </source>
</evidence>
<dbReference type="GO" id="GO:0016787">
    <property type="term" value="F:hydrolase activity"/>
    <property type="evidence" value="ECO:0007669"/>
    <property type="project" value="UniProtKB-KW"/>
</dbReference>
<dbReference type="InterPro" id="IPR012933">
    <property type="entry name" value="HicA_mRNA_interferase"/>
</dbReference>
<name>A0A0W1JFM4_DESHA</name>
<dbReference type="GO" id="GO:0003729">
    <property type="term" value="F:mRNA binding"/>
    <property type="evidence" value="ECO:0007669"/>
    <property type="project" value="InterPro"/>
</dbReference>
<dbReference type="OrthoDB" id="9811409at2"/>
<dbReference type="GO" id="GO:0004519">
    <property type="term" value="F:endonuclease activity"/>
    <property type="evidence" value="ECO:0007669"/>
    <property type="project" value="UniProtKB-KW"/>
</dbReference>
<organism evidence="8 9">
    <name type="scientific">Desulfitobacterium hafniense</name>
    <name type="common">Desulfitobacterium frappieri</name>
    <dbReference type="NCBI Taxonomy" id="49338"/>
    <lineage>
        <taxon>Bacteria</taxon>
        <taxon>Bacillati</taxon>
        <taxon>Bacillota</taxon>
        <taxon>Clostridia</taxon>
        <taxon>Eubacteriales</taxon>
        <taxon>Desulfitobacteriaceae</taxon>
        <taxon>Desulfitobacterium</taxon>
    </lineage>
</organism>
<dbReference type="Pfam" id="PF07927">
    <property type="entry name" value="HicA_toxin"/>
    <property type="match status" value="1"/>
</dbReference>
<comment type="caution">
    <text evidence="8">The sequence shown here is derived from an EMBL/GenBank/DDBJ whole genome shotgun (WGS) entry which is preliminary data.</text>
</comment>
<dbReference type="SUPFAM" id="SSF54786">
    <property type="entry name" value="YcfA/nrd intein domain"/>
    <property type="match status" value="1"/>
</dbReference>
<dbReference type="EMBL" id="LOCK01000050">
    <property type="protein sequence ID" value="KTE90174.1"/>
    <property type="molecule type" value="Genomic_DNA"/>
</dbReference>
<keyword evidence="7" id="KW-0346">Stress response</keyword>
<comment type="similarity">
    <text evidence="1">Belongs to the HicA mRNA interferase family.</text>
</comment>
<evidence type="ECO:0000256" key="1">
    <source>
        <dbReference type="ARBA" id="ARBA00006620"/>
    </source>
</evidence>
<sequence length="71" mass="8064">MGKQITVRKVLEKLKEEGFIKSPSHGKDTSHQRYIHKNDPTKYADISYHHSGQVIPKGTLNSIERSSGVKF</sequence>
<dbReference type="Proteomes" id="UP000054623">
    <property type="component" value="Unassembled WGS sequence"/>
</dbReference>
<evidence type="ECO:0000313" key="8">
    <source>
        <dbReference type="EMBL" id="KTE90174.1"/>
    </source>
</evidence>
<evidence type="ECO:0000256" key="2">
    <source>
        <dbReference type="ARBA" id="ARBA00022649"/>
    </source>
</evidence>
<evidence type="ECO:0008006" key="10">
    <source>
        <dbReference type="Google" id="ProtNLM"/>
    </source>
</evidence>
<keyword evidence="2" id="KW-1277">Toxin-antitoxin system</keyword>
<gene>
    <name evidence="8" type="ORF">AT727_09615</name>
</gene>
<evidence type="ECO:0000256" key="4">
    <source>
        <dbReference type="ARBA" id="ARBA00022759"/>
    </source>
</evidence>
<protein>
    <recommendedName>
        <fullName evidence="10">YcfA-like protein</fullName>
    </recommendedName>
</protein>
<keyword evidence="3" id="KW-0540">Nuclease</keyword>
<dbReference type="RefSeq" id="WP_041272446.1">
    <property type="nucleotide sequence ID" value="NZ_LOCK01000050.1"/>
</dbReference>
<dbReference type="AlphaFoldDB" id="A0A0W1JFM4"/>